<comment type="subcellular location">
    <subcellularLocation>
        <location evidence="1">Membrane</location>
    </subcellularLocation>
</comment>
<evidence type="ECO:0000256" key="2">
    <source>
        <dbReference type="ARBA" id="ARBA00022679"/>
    </source>
</evidence>
<evidence type="ECO:0000256" key="3">
    <source>
        <dbReference type="ARBA" id="ARBA00022692"/>
    </source>
</evidence>
<feature type="transmembrane region" description="Helical" evidence="8">
    <location>
        <begin position="35"/>
        <end position="55"/>
    </location>
</feature>
<dbReference type="RefSeq" id="WP_098073749.1">
    <property type="nucleotide sequence ID" value="NZ_PDEQ01000001.1"/>
</dbReference>
<evidence type="ECO:0000313" key="10">
    <source>
        <dbReference type="EMBL" id="PEN14852.1"/>
    </source>
</evidence>
<evidence type="ECO:0000313" key="11">
    <source>
        <dbReference type="Proteomes" id="UP000220102"/>
    </source>
</evidence>
<evidence type="ECO:0000256" key="7">
    <source>
        <dbReference type="ARBA" id="ARBA00023315"/>
    </source>
</evidence>
<gene>
    <name evidence="10" type="ORF">CRI94_00720</name>
</gene>
<keyword evidence="6 8" id="KW-0472">Membrane</keyword>
<dbReference type="InterPro" id="IPR002123">
    <property type="entry name" value="Plipid/glycerol_acylTrfase"/>
</dbReference>
<evidence type="ECO:0000256" key="5">
    <source>
        <dbReference type="ARBA" id="ARBA00023098"/>
    </source>
</evidence>
<keyword evidence="2" id="KW-0808">Transferase</keyword>
<accession>A0A2A8D1L4</accession>
<evidence type="ECO:0000256" key="6">
    <source>
        <dbReference type="ARBA" id="ARBA00023136"/>
    </source>
</evidence>
<keyword evidence="4 8" id="KW-1133">Transmembrane helix</keyword>
<dbReference type="EMBL" id="PDEQ01000001">
    <property type="protein sequence ID" value="PEN14852.1"/>
    <property type="molecule type" value="Genomic_DNA"/>
</dbReference>
<dbReference type="GO" id="GO:0006629">
    <property type="term" value="P:lipid metabolic process"/>
    <property type="evidence" value="ECO:0007669"/>
    <property type="project" value="UniProtKB-KW"/>
</dbReference>
<protein>
    <recommendedName>
        <fullName evidence="9">Phospholipid/glycerol acyltransferase domain-containing protein</fullName>
    </recommendedName>
</protein>
<name>A0A2A8D1L4_9BACT</name>
<keyword evidence="11" id="KW-1185">Reference proteome</keyword>
<dbReference type="SMART" id="SM00563">
    <property type="entry name" value="PlsC"/>
    <property type="match status" value="1"/>
</dbReference>
<evidence type="ECO:0000256" key="8">
    <source>
        <dbReference type="SAM" id="Phobius"/>
    </source>
</evidence>
<proteinExistence type="predicted"/>
<dbReference type="AlphaFoldDB" id="A0A2A8D1L4"/>
<dbReference type="GO" id="GO:0016746">
    <property type="term" value="F:acyltransferase activity"/>
    <property type="evidence" value="ECO:0007669"/>
    <property type="project" value="UniProtKB-KW"/>
</dbReference>
<dbReference type="OrthoDB" id="9803035at2"/>
<dbReference type="PANTHER" id="PTHR23063:SF52">
    <property type="entry name" value="LYSOPHOSPHATIDYLCHOLINE ACYLTRANSFERASE"/>
    <property type="match status" value="1"/>
</dbReference>
<dbReference type="Pfam" id="PF01553">
    <property type="entry name" value="Acyltransferase"/>
    <property type="match status" value="1"/>
</dbReference>
<evidence type="ECO:0000259" key="9">
    <source>
        <dbReference type="SMART" id="SM00563"/>
    </source>
</evidence>
<dbReference type="Proteomes" id="UP000220102">
    <property type="component" value="Unassembled WGS sequence"/>
</dbReference>
<evidence type="ECO:0000256" key="4">
    <source>
        <dbReference type="ARBA" id="ARBA00022989"/>
    </source>
</evidence>
<dbReference type="SUPFAM" id="SSF69593">
    <property type="entry name" value="Glycerol-3-phosphate (1)-acyltransferase"/>
    <property type="match status" value="1"/>
</dbReference>
<reference evidence="10 11" key="1">
    <citation type="submission" date="2017-10" db="EMBL/GenBank/DDBJ databases">
        <title>Draft genome of Longibacter Salinarum.</title>
        <authorList>
            <person name="Goh K.M."/>
            <person name="Shamsir M.S."/>
            <person name="Lim S.W."/>
        </authorList>
    </citation>
    <scope>NUCLEOTIDE SEQUENCE [LARGE SCALE GENOMIC DNA]</scope>
    <source>
        <strain evidence="10 11">KCTC 52045</strain>
    </source>
</reference>
<dbReference type="GO" id="GO:0016020">
    <property type="term" value="C:membrane"/>
    <property type="evidence" value="ECO:0007669"/>
    <property type="project" value="UniProtKB-SubCell"/>
</dbReference>
<dbReference type="CDD" id="cd07989">
    <property type="entry name" value="LPLAT_AGPAT-like"/>
    <property type="match status" value="1"/>
</dbReference>
<evidence type="ECO:0000256" key="1">
    <source>
        <dbReference type="ARBA" id="ARBA00004370"/>
    </source>
</evidence>
<comment type="caution">
    <text evidence="10">The sequence shown here is derived from an EMBL/GenBank/DDBJ whole genome shotgun (WGS) entry which is preliminary data.</text>
</comment>
<feature type="domain" description="Phospholipid/glycerol acyltransferase" evidence="9">
    <location>
        <begin position="108"/>
        <end position="220"/>
    </location>
</feature>
<keyword evidence="3 8" id="KW-0812">Transmembrane</keyword>
<keyword evidence="5" id="KW-0443">Lipid metabolism</keyword>
<keyword evidence="7" id="KW-0012">Acyltransferase</keyword>
<dbReference type="PANTHER" id="PTHR23063">
    <property type="entry name" value="PHOSPHOLIPID ACYLTRANSFERASE"/>
    <property type="match status" value="1"/>
</dbReference>
<organism evidence="10 11">
    <name type="scientific">Longibacter salinarum</name>
    <dbReference type="NCBI Taxonomy" id="1850348"/>
    <lineage>
        <taxon>Bacteria</taxon>
        <taxon>Pseudomonadati</taxon>
        <taxon>Rhodothermota</taxon>
        <taxon>Rhodothermia</taxon>
        <taxon>Rhodothermales</taxon>
        <taxon>Salisaetaceae</taxon>
        <taxon>Longibacter</taxon>
    </lineage>
</organism>
<sequence length="305" mass="33998">MTRPSSTTADSAASALTKPADQFVPPASVIGNIRAAIRLVGIVLWTVSSCITYVVPFDLLCDAERKGWLPWPGVHAVRARVVKFFFRVVQYIIGLRIHAEGDEPTPPFLLVSNHLGYLDVFVFMSHLACALVAKREVRSWPLVGYLVKIGGTIFIDRNSRRDVLRINDRLETAMQRGQGVIVFPEGTSTAGDQVLPFRASLLAPIAASDRPVYYASLTYRTPGEEAPAYQTTAWWGDMEFAPHFWRMLAVPRIDAHVHFGRIDGDTDDRKEIAERLTTVVRSHFEPIPGADQAVEIAQPTYLRRA</sequence>